<accession>A0AAV4XWC2</accession>
<evidence type="ECO:0000313" key="2">
    <source>
        <dbReference type="Proteomes" id="UP001054945"/>
    </source>
</evidence>
<organism evidence="1 2">
    <name type="scientific">Caerostris extrusa</name>
    <name type="common">Bark spider</name>
    <name type="synonym">Caerostris bankana</name>
    <dbReference type="NCBI Taxonomy" id="172846"/>
    <lineage>
        <taxon>Eukaryota</taxon>
        <taxon>Metazoa</taxon>
        <taxon>Ecdysozoa</taxon>
        <taxon>Arthropoda</taxon>
        <taxon>Chelicerata</taxon>
        <taxon>Arachnida</taxon>
        <taxon>Araneae</taxon>
        <taxon>Araneomorphae</taxon>
        <taxon>Entelegynae</taxon>
        <taxon>Araneoidea</taxon>
        <taxon>Araneidae</taxon>
        <taxon>Caerostris</taxon>
    </lineage>
</organism>
<evidence type="ECO:0000313" key="1">
    <source>
        <dbReference type="EMBL" id="GIY98190.1"/>
    </source>
</evidence>
<dbReference type="AlphaFoldDB" id="A0AAV4XWC2"/>
<comment type="caution">
    <text evidence="1">The sequence shown here is derived from an EMBL/GenBank/DDBJ whole genome shotgun (WGS) entry which is preliminary data.</text>
</comment>
<reference evidence="1 2" key="1">
    <citation type="submission" date="2021-06" db="EMBL/GenBank/DDBJ databases">
        <title>Caerostris extrusa draft genome.</title>
        <authorList>
            <person name="Kono N."/>
            <person name="Arakawa K."/>
        </authorList>
    </citation>
    <scope>NUCLEOTIDE SEQUENCE [LARGE SCALE GENOMIC DNA]</scope>
</reference>
<dbReference type="Proteomes" id="UP001054945">
    <property type="component" value="Unassembled WGS sequence"/>
</dbReference>
<dbReference type="EMBL" id="BPLR01018266">
    <property type="protein sequence ID" value="GIY98190.1"/>
    <property type="molecule type" value="Genomic_DNA"/>
</dbReference>
<protein>
    <submittedName>
        <fullName evidence="1">Uncharacterized protein</fullName>
    </submittedName>
</protein>
<keyword evidence="2" id="KW-1185">Reference proteome</keyword>
<gene>
    <name evidence="1" type="ORF">CEXT_186331</name>
</gene>
<proteinExistence type="predicted"/>
<name>A0AAV4XWC2_CAEEX</name>
<sequence>MEVPADPPSVKSGGVFLRGCTRNAVLGPSHVNPISCSINPIQNIPVPSMPLKHLLSIESDSLEQDAFEADRLLIELGRSRLPKMIRLIRCGRMQSDDAPLLHYKANSSS</sequence>